<name>A0A6P1MAJ1_9BACT</name>
<evidence type="ECO:0000256" key="2">
    <source>
        <dbReference type="SAM" id="SignalP"/>
    </source>
</evidence>
<reference evidence="4 5" key="1">
    <citation type="submission" date="2020-01" db="EMBL/GenBank/DDBJ databases">
        <title>Ponticoccus aerotolerans gen. nov., sp. nov., an anaerobic bacterium and proposal of Ponticoccusceae fam. nov., Ponticoccusles ord. nov. and Ponticoccuse classis nov. in the phylum Kiritimatiellaeota.</title>
        <authorList>
            <person name="Zhou L.Y."/>
            <person name="Du Z.J."/>
        </authorList>
    </citation>
    <scope>NUCLEOTIDE SEQUENCE [LARGE SCALE GENOMIC DNA]</scope>
    <source>
        <strain evidence="4 5">S-5007</strain>
    </source>
</reference>
<dbReference type="InterPro" id="IPR013783">
    <property type="entry name" value="Ig-like_fold"/>
</dbReference>
<dbReference type="Gene3D" id="3.40.50.1110">
    <property type="entry name" value="SGNH hydrolase"/>
    <property type="match status" value="1"/>
</dbReference>
<dbReference type="Proteomes" id="UP000464954">
    <property type="component" value="Chromosome"/>
</dbReference>
<organism evidence="4 5">
    <name type="scientific">Tichowtungia aerotolerans</name>
    <dbReference type="NCBI Taxonomy" id="2697043"/>
    <lineage>
        <taxon>Bacteria</taxon>
        <taxon>Pseudomonadati</taxon>
        <taxon>Kiritimatiellota</taxon>
        <taxon>Tichowtungiia</taxon>
        <taxon>Tichowtungiales</taxon>
        <taxon>Tichowtungiaceae</taxon>
        <taxon>Tichowtungia</taxon>
    </lineage>
</organism>
<evidence type="ECO:0000259" key="3">
    <source>
        <dbReference type="Pfam" id="PF03629"/>
    </source>
</evidence>
<evidence type="ECO:0000313" key="4">
    <source>
        <dbReference type="EMBL" id="QHI68145.1"/>
    </source>
</evidence>
<dbReference type="GO" id="GO:0001681">
    <property type="term" value="F:sialate O-acetylesterase activity"/>
    <property type="evidence" value="ECO:0007669"/>
    <property type="project" value="InterPro"/>
</dbReference>
<evidence type="ECO:0000256" key="1">
    <source>
        <dbReference type="ARBA" id="ARBA00022801"/>
    </source>
</evidence>
<dbReference type="InterPro" id="IPR005181">
    <property type="entry name" value="SASA"/>
</dbReference>
<dbReference type="RefSeq" id="WP_160626178.1">
    <property type="nucleotide sequence ID" value="NZ_CP047593.1"/>
</dbReference>
<feature type="signal peptide" evidence="2">
    <location>
        <begin position="1"/>
        <end position="19"/>
    </location>
</feature>
<dbReference type="InterPro" id="IPR036514">
    <property type="entry name" value="SGNH_hydro_sf"/>
</dbReference>
<feature type="chain" id="PRO_5027001602" evidence="2">
    <location>
        <begin position="20"/>
        <end position="688"/>
    </location>
</feature>
<sequence length="688" mass="75700">MKKLLITLLTAFAINLTLSAELTLPTILTDHMVLQRKQPVPIWGTAEPGSRITVEFAGQKKTTEADSNGKWRVDLDSMEANATPQTMTITSSKDGRTEISDVLVGEVWLCSGQSNMQWAMKNSENGPAAIAAANHQQIRLYRTPTAFSQTPTEKINAVWTQCNSETVAEFSAVAYYFGKKLQDELDVPIGLWQSCWGGSRIEPWTPPCGFEGFDSLADIREQIKNFPADFGVDPKKAKQERQYPTAMYNAMLHANIPFAIKGSIWYQGESNHREGMLYVDKTKALLKGWHALWGYDFPYYFVQIAPYQYGAEDPSVLPEFWEAQAEIVTEIPNTGMAVVHDATTLNNIHPPNKEVPGTRLAQLALDNTYGQDIVSTGPGFKEMKLLGDSIEIVFDSAEGLTTRDGKDPDWFEIVGDNGIFKPAKAVIKGSSILLRSPDVANPVAMRFAWDKLATPNLMNGAGLPAPAFRAGDAPEPKLPDMVELPEMKGFKTVYQLVLPANNNFAQKAPEYAVDNSAKISAFKQVAYLLELQKPGEEIEYAFASMDAFTSNVKQISVPTVASGARFMQQVNNLTIRSNVASVNEVTGSDGGNIEFWPGNYSPGNASQIPGADNQLFDFGDVGADKIPGYGCMQVHNWKDRQTVFAINRWNGGTLDIGIGNSETAKASDWTFVGNGGSYFMRRLTVFVK</sequence>
<dbReference type="GO" id="GO:0005975">
    <property type="term" value="P:carbohydrate metabolic process"/>
    <property type="evidence" value="ECO:0007669"/>
    <property type="project" value="TreeGrafter"/>
</dbReference>
<dbReference type="Gene3D" id="2.60.40.10">
    <property type="entry name" value="Immunoglobulins"/>
    <property type="match status" value="1"/>
</dbReference>
<feature type="domain" description="Sialate O-acetylesterase" evidence="3">
    <location>
        <begin position="106"/>
        <end position="343"/>
    </location>
</feature>
<gene>
    <name evidence="4" type="ORF">GT409_01330</name>
</gene>
<keyword evidence="2" id="KW-0732">Signal</keyword>
<dbReference type="Pfam" id="PF03629">
    <property type="entry name" value="SASA"/>
    <property type="match status" value="1"/>
</dbReference>
<protein>
    <submittedName>
        <fullName evidence="4">9-O-acetylesterase</fullName>
    </submittedName>
</protein>
<dbReference type="KEGG" id="taer:GT409_01330"/>
<dbReference type="PANTHER" id="PTHR22901">
    <property type="entry name" value="SIALATE O-ACETYLESTERASE"/>
    <property type="match status" value="1"/>
</dbReference>
<dbReference type="EMBL" id="CP047593">
    <property type="protein sequence ID" value="QHI68145.1"/>
    <property type="molecule type" value="Genomic_DNA"/>
</dbReference>
<dbReference type="AlphaFoldDB" id="A0A6P1MAJ1"/>
<dbReference type="PANTHER" id="PTHR22901:SF0">
    <property type="entry name" value="SIALATE O-ACETYLESTERASE"/>
    <property type="match status" value="1"/>
</dbReference>
<accession>A0A6P1MAJ1</accession>
<keyword evidence="5" id="KW-1185">Reference proteome</keyword>
<dbReference type="SUPFAM" id="SSF52266">
    <property type="entry name" value="SGNH hydrolase"/>
    <property type="match status" value="1"/>
</dbReference>
<keyword evidence="1" id="KW-0378">Hydrolase</keyword>
<evidence type="ECO:0000313" key="5">
    <source>
        <dbReference type="Proteomes" id="UP000464954"/>
    </source>
</evidence>
<dbReference type="InterPro" id="IPR039329">
    <property type="entry name" value="SIAE"/>
</dbReference>
<proteinExistence type="predicted"/>